<protein>
    <recommendedName>
        <fullName evidence="4">Leucine-rich repeat-containing N-terminal plant-type domain-containing protein</fullName>
    </recommendedName>
</protein>
<evidence type="ECO:0000256" key="1">
    <source>
        <dbReference type="ARBA" id="ARBA00022614"/>
    </source>
</evidence>
<organism evidence="5 6">
    <name type="scientific">Vitis vinifera</name>
    <name type="common">Grape</name>
    <dbReference type="NCBI Taxonomy" id="29760"/>
    <lineage>
        <taxon>Eukaryota</taxon>
        <taxon>Viridiplantae</taxon>
        <taxon>Streptophyta</taxon>
        <taxon>Embryophyta</taxon>
        <taxon>Tracheophyta</taxon>
        <taxon>Spermatophyta</taxon>
        <taxon>Magnoliopsida</taxon>
        <taxon>eudicotyledons</taxon>
        <taxon>Gunneridae</taxon>
        <taxon>Pentapetalae</taxon>
        <taxon>rosids</taxon>
        <taxon>Vitales</taxon>
        <taxon>Vitaceae</taxon>
        <taxon>Viteae</taxon>
        <taxon>Vitis</taxon>
    </lineage>
</organism>
<dbReference type="AlphaFoldDB" id="A0A438CY89"/>
<sequence>MLMGRLFTVSLIGVLLLHSSIVSLALSSSNFTDLSALLAFKSEIKIDPNNILGSNWTETENFCNWVGVSVAVADNE</sequence>
<comment type="caution">
    <text evidence="5">The sequence shown here is derived from an EMBL/GenBank/DDBJ whole genome shotgun (WGS) entry which is preliminary data.</text>
</comment>
<evidence type="ECO:0000313" key="5">
    <source>
        <dbReference type="EMBL" id="RVW28168.1"/>
    </source>
</evidence>
<keyword evidence="1" id="KW-0433">Leucine-rich repeat</keyword>
<keyword evidence="2" id="KW-0677">Repeat</keyword>
<dbReference type="Pfam" id="PF08263">
    <property type="entry name" value="LRRNT_2"/>
    <property type="match status" value="1"/>
</dbReference>
<dbReference type="EMBL" id="QGNW01001911">
    <property type="protein sequence ID" value="RVW28168.1"/>
    <property type="molecule type" value="Genomic_DNA"/>
</dbReference>
<feature type="domain" description="Leucine-rich repeat-containing N-terminal plant-type" evidence="4">
    <location>
        <begin position="32"/>
        <end position="69"/>
    </location>
</feature>
<feature type="signal peptide" evidence="3">
    <location>
        <begin position="1"/>
        <end position="27"/>
    </location>
</feature>
<keyword evidence="3" id="KW-0732">Signal</keyword>
<name>A0A438CY89_VITVI</name>
<evidence type="ECO:0000256" key="2">
    <source>
        <dbReference type="ARBA" id="ARBA00022737"/>
    </source>
</evidence>
<proteinExistence type="predicted"/>
<evidence type="ECO:0000313" key="6">
    <source>
        <dbReference type="Proteomes" id="UP000288805"/>
    </source>
</evidence>
<feature type="chain" id="PRO_5019480517" description="Leucine-rich repeat-containing N-terminal plant-type domain-containing protein" evidence="3">
    <location>
        <begin position="28"/>
        <end position="76"/>
    </location>
</feature>
<dbReference type="Proteomes" id="UP000288805">
    <property type="component" value="Unassembled WGS sequence"/>
</dbReference>
<dbReference type="InterPro" id="IPR013210">
    <property type="entry name" value="LRR_N_plant-typ"/>
</dbReference>
<evidence type="ECO:0000256" key="3">
    <source>
        <dbReference type="SAM" id="SignalP"/>
    </source>
</evidence>
<reference evidence="5 6" key="1">
    <citation type="journal article" date="2018" name="PLoS Genet.">
        <title>Population sequencing reveals clonal diversity and ancestral inbreeding in the grapevine cultivar Chardonnay.</title>
        <authorList>
            <person name="Roach M.J."/>
            <person name="Johnson D.L."/>
            <person name="Bohlmann J."/>
            <person name="van Vuuren H.J."/>
            <person name="Jones S.J."/>
            <person name="Pretorius I.S."/>
            <person name="Schmidt S.A."/>
            <person name="Borneman A.R."/>
        </authorList>
    </citation>
    <scope>NUCLEOTIDE SEQUENCE [LARGE SCALE GENOMIC DNA]</scope>
    <source>
        <strain evidence="6">cv. Chardonnay</strain>
        <tissue evidence="5">Leaf</tissue>
    </source>
</reference>
<gene>
    <name evidence="5" type="ORF">CK203_108388</name>
</gene>
<accession>A0A438CY89</accession>
<evidence type="ECO:0000259" key="4">
    <source>
        <dbReference type="Pfam" id="PF08263"/>
    </source>
</evidence>